<feature type="compositionally biased region" description="Polar residues" evidence="1">
    <location>
        <begin position="1032"/>
        <end position="1041"/>
    </location>
</feature>
<accession>W4JMZ0</accession>
<feature type="compositionally biased region" description="Basic and acidic residues" evidence="1">
    <location>
        <begin position="156"/>
        <end position="171"/>
    </location>
</feature>
<feature type="compositionally biased region" description="Low complexity" evidence="1">
    <location>
        <begin position="1390"/>
        <end position="1400"/>
    </location>
</feature>
<evidence type="ECO:0000313" key="3">
    <source>
        <dbReference type="Proteomes" id="UP000030671"/>
    </source>
</evidence>
<feature type="compositionally biased region" description="Polar residues" evidence="1">
    <location>
        <begin position="1287"/>
        <end position="1315"/>
    </location>
</feature>
<feature type="region of interest" description="Disordered" evidence="1">
    <location>
        <begin position="89"/>
        <end position="323"/>
    </location>
</feature>
<feature type="region of interest" description="Disordered" evidence="1">
    <location>
        <begin position="1163"/>
        <end position="1430"/>
    </location>
</feature>
<dbReference type="KEGG" id="hir:HETIRDRAFT_120530"/>
<dbReference type="HOGENOM" id="CLU_237973_0_0_1"/>
<feature type="region of interest" description="Disordered" evidence="1">
    <location>
        <begin position="905"/>
        <end position="936"/>
    </location>
</feature>
<feature type="region of interest" description="Disordered" evidence="1">
    <location>
        <begin position="1605"/>
        <end position="1811"/>
    </location>
</feature>
<feature type="compositionally biased region" description="Acidic residues" evidence="1">
    <location>
        <begin position="403"/>
        <end position="425"/>
    </location>
</feature>
<sequence length="1811" mass="193528">MSTQRSGRGGSRDSSTCLFKRLVLDERMSHPWKSPVAPLPLNPAPAQHTTSRHGALRPPIFNPYDKFSRSQFDSWIGDITSALRKALRREEEPNKLKGDTSQVSDAPLRARETSEDEVSLSEGQNVGESTEEGGEESDEALEDSFAHLQSRNSKGKAKDTSEGRGSGKGDIDQPIQILDESEEEEEVNQEHSDEGAHRDSSEDFSDSDEEEGEEHPENVASTKNVIELVSSDEDDDGHDEGQEHNESDESEEFDAQQMIFDAQQKQDEDEDEEVESEIDDLPHAESDDQDDEAEEEFLPISPTKFTEPEVELPDPWEGPRTYAEDFYAGGDLVAPAAAGLTPNNLTPLDMTPAESPRGDLVIFPDADEAFTITPGVLSRSPSPEIIEVDTEGLPKSSPPPALSDEDAENGDEGLNDEHLDNEDLYGDLANTVRGSAQRENQDDRARALAFDWNWPPAFSGRVATRPGHLDSEGVQYEDAEDANRDEDDDEDSFGALPLGTSDLDVPEKWAAGADDGQNDDEKLGQVHEGLDEVHEEQDEVWGVEPPMIVLSSDEDEKEDDRIPEMHSMPGGEDSRHVTHHVPSDPGFDPLTLGDFGVDLAYGTAVADAELTSQTVDMPGQPHGEEGFGDVFDSSFIIPASGANTMHESDVSDEQIEAFFASLQRQTAAEPDNSSVVQDVFSEATDLKEIVGDSSSNVVDIEVAAEGQLNATTGNPSIELSNVAEEIFGADTASGIVEEINPAMEIDVFAQSSDEGTLPAAQSSAPDKVSVSTVEREMTVYVVEELSPESEALSPGKEDDLPDVRSAAPSEAGVPDFKLSDYLVEEVRTEGRVTAEPEAATDETVPSVVQLDNISDAPSARSLAVDLETTFAQDNDTSPIQPTIAHAPSLSTSPLRSSFSAFIPAPVSADPNVPDPASRPHSPPPPSPSSSAAKVQAATPFATAASALRAQDLEDSGFSARSPREGPSGLFTPVPGSLGGGTPTPSDSSIDASEAPRRDAQSVTPKATSNLSLAPVIIADYIAQEDAILGTGPSDQVQSRDSSVGGATDNTAQNGGPLLALFQQYVGRNLSFAPIAVAAGENVVLTTEPNNLITAVGEPDAEQDAASESTAPHIPLEGSPDVNEEVAALSPPVEEQVSAAASVVDTKAKTASSAEDDLGQLQLSYPEGSVSSDEHVGVSASASVDNPLDASEDLDGDTDGDGDLDADADGELDPDYFSDAEQDPFLVRSSHRPIHVNGFEPPLEKTHIEPSKSELPSTPFEFSQVDEENSSERTADRTPERPSPDTEIASSSQVQTENADSSNDEQSSVPSPTESKPASRMLKRKRALPSRSISPRRTRSQTANVTKKQPKGQRAAKNLDKGKGKAKAEAEEQAVPVEEEISTNDAVSDHGSTSSGASAASQMLIAPGMRSRSQSSASATSSAIFQPIPSGRPHIQLVLPPLMHTHSHGFIHHHHGRVPPLPPPAAKPVSSVQPKTLTKSRSTSAEFTSQTSPSQLRSPSRRAPPTTSSPVTRSNCRFHRISVPSQEGGSRSYFIVPGCSLGDGELMKDEEIDDHGFATQDDHARMIADIESLNLNSYLVGILRQLVGVDLLREQEVFYLPNAGEGVHKRTKRRKSAVDELKRRQSTASASYRIPGSPISRSTTPMPTSLQDSASAGVSSGPQKGSRLGGGSTLSGDESELTDYDEQVEDAPKAKRRKLSPTESSASSAAIPSASAPLPSRSASIAEDDAIASASQPIAIRKSKRRPLHADAIAYKPEREDTEESGDVQNSKAKRKKDQPSRVAKRRRMDEISASAPRVKRSRARKSTSVGD</sequence>
<keyword evidence="3" id="KW-1185">Reference proteome</keyword>
<feature type="region of interest" description="Disordered" evidence="1">
    <location>
        <begin position="1447"/>
        <end position="1514"/>
    </location>
</feature>
<feature type="compositionally biased region" description="Low complexity" evidence="1">
    <location>
        <begin position="1700"/>
        <end position="1734"/>
    </location>
</feature>
<feature type="compositionally biased region" description="Basic residues" evidence="1">
    <location>
        <begin position="1447"/>
        <end position="1456"/>
    </location>
</feature>
<feature type="compositionally biased region" description="Basic residues" evidence="1">
    <location>
        <begin position="1771"/>
        <end position="1786"/>
    </location>
</feature>
<feature type="compositionally biased region" description="Acidic residues" evidence="1">
    <location>
        <begin position="1676"/>
        <end position="1688"/>
    </location>
</feature>
<name>W4JMZ0_HETIT</name>
<feature type="compositionally biased region" description="Basic and acidic residues" evidence="1">
    <location>
        <begin position="1356"/>
        <end position="1369"/>
    </location>
</feature>
<dbReference type="eggNOG" id="ENOG502SF06">
    <property type="taxonomic scope" value="Eukaryota"/>
</dbReference>
<proteinExistence type="predicted"/>
<reference evidence="2 3" key="1">
    <citation type="journal article" date="2012" name="New Phytol.">
        <title>Insight into trade-off between wood decay and parasitism from the genome of a fungal forest pathogen.</title>
        <authorList>
            <person name="Olson A."/>
            <person name="Aerts A."/>
            <person name="Asiegbu F."/>
            <person name="Belbahri L."/>
            <person name="Bouzid O."/>
            <person name="Broberg A."/>
            <person name="Canback B."/>
            <person name="Coutinho P.M."/>
            <person name="Cullen D."/>
            <person name="Dalman K."/>
            <person name="Deflorio G."/>
            <person name="van Diepen L.T."/>
            <person name="Dunand C."/>
            <person name="Duplessis S."/>
            <person name="Durling M."/>
            <person name="Gonthier P."/>
            <person name="Grimwood J."/>
            <person name="Fossdal C.G."/>
            <person name="Hansson D."/>
            <person name="Henrissat B."/>
            <person name="Hietala A."/>
            <person name="Himmelstrand K."/>
            <person name="Hoffmeister D."/>
            <person name="Hogberg N."/>
            <person name="James T.Y."/>
            <person name="Karlsson M."/>
            <person name="Kohler A."/>
            <person name="Kues U."/>
            <person name="Lee Y.H."/>
            <person name="Lin Y.C."/>
            <person name="Lind M."/>
            <person name="Lindquist E."/>
            <person name="Lombard V."/>
            <person name="Lucas S."/>
            <person name="Lunden K."/>
            <person name="Morin E."/>
            <person name="Murat C."/>
            <person name="Park J."/>
            <person name="Raffaello T."/>
            <person name="Rouze P."/>
            <person name="Salamov A."/>
            <person name="Schmutz J."/>
            <person name="Solheim H."/>
            <person name="Stahlberg J."/>
            <person name="Velez H."/>
            <person name="de Vries R.P."/>
            <person name="Wiebenga A."/>
            <person name="Woodward S."/>
            <person name="Yakovlev I."/>
            <person name="Garbelotto M."/>
            <person name="Martin F."/>
            <person name="Grigoriev I.V."/>
            <person name="Stenlid J."/>
        </authorList>
    </citation>
    <scope>NUCLEOTIDE SEQUENCE [LARGE SCALE GENOMIC DNA]</scope>
    <source>
        <strain evidence="2 3">TC 32-1</strain>
    </source>
</reference>
<feature type="compositionally biased region" description="Basic and acidic residues" evidence="1">
    <location>
        <begin position="89"/>
        <end position="98"/>
    </location>
</feature>
<feature type="compositionally biased region" description="Acidic residues" evidence="1">
    <location>
        <begin position="287"/>
        <end position="297"/>
    </location>
</feature>
<dbReference type="OrthoDB" id="2804229at2759"/>
<dbReference type="EMBL" id="KI925467">
    <property type="protein sequence ID" value="ETW74898.1"/>
    <property type="molecule type" value="Genomic_DNA"/>
</dbReference>
<feature type="compositionally biased region" description="Basic and acidic residues" evidence="1">
    <location>
        <begin position="519"/>
        <end position="532"/>
    </location>
</feature>
<feature type="region of interest" description="Disordered" evidence="1">
    <location>
        <begin position="35"/>
        <end position="59"/>
    </location>
</feature>
<feature type="compositionally biased region" description="Acidic residues" evidence="1">
    <location>
        <begin position="202"/>
        <end position="214"/>
    </location>
</feature>
<feature type="region of interest" description="Disordered" evidence="1">
    <location>
        <begin position="459"/>
        <end position="560"/>
    </location>
</feature>
<feature type="region of interest" description="Disordered" evidence="1">
    <location>
        <begin position="1097"/>
        <end position="1118"/>
    </location>
</feature>
<feature type="compositionally biased region" description="Polar residues" evidence="1">
    <location>
        <begin position="1638"/>
        <end position="1662"/>
    </location>
</feature>
<feature type="region of interest" description="Disordered" evidence="1">
    <location>
        <begin position="1031"/>
        <end position="1052"/>
    </location>
</feature>
<feature type="compositionally biased region" description="Basic and acidic residues" evidence="1">
    <location>
        <begin position="1241"/>
        <end position="1251"/>
    </location>
</feature>
<feature type="region of interest" description="Disordered" evidence="1">
    <location>
        <begin position="953"/>
        <end position="1005"/>
    </location>
</feature>
<feature type="region of interest" description="Disordered" evidence="1">
    <location>
        <begin position="786"/>
        <end position="811"/>
    </location>
</feature>
<feature type="compositionally biased region" description="Acidic residues" evidence="1">
    <location>
        <begin position="475"/>
        <end position="492"/>
    </location>
</feature>
<evidence type="ECO:0000256" key="1">
    <source>
        <dbReference type="SAM" id="MobiDB-lite"/>
    </source>
</evidence>
<feature type="compositionally biased region" description="Acidic residues" evidence="1">
    <location>
        <begin position="267"/>
        <end position="279"/>
    </location>
</feature>
<feature type="compositionally biased region" description="Basic and acidic residues" evidence="1">
    <location>
        <begin position="1269"/>
        <end position="1283"/>
    </location>
</feature>
<dbReference type="GeneID" id="20666705"/>
<feature type="compositionally biased region" description="Basic and acidic residues" evidence="1">
    <location>
        <begin position="188"/>
        <end position="201"/>
    </location>
</feature>
<feature type="compositionally biased region" description="Low complexity" evidence="1">
    <location>
        <begin position="1410"/>
        <end position="1422"/>
    </location>
</feature>
<feature type="region of interest" description="Disordered" evidence="1">
    <location>
        <begin position="373"/>
        <end position="444"/>
    </location>
</feature>
<evidence type="ECO:0000313" key="2">
    <source>
        <dbReference type="EMBL" id="ETW74898.1"/>
    </source>
</evidence>
<organism evidence="2 3">
    <name type="scientific">Heterobasidion irregulare (strain TC 32-1)</name>
    <dbReference type="NCBI Taxonomy" id="747525"/>
    <lineage>
        <taxon>Eukaryota</taxon>
        <taxon>Fungi</taxon>
        <taxon>Dikarya</taxon>
        <taxon>Basidiomycota</taxon>
        <taxon>Agaricomycotina</taxon>
        <taxon>Agaricomycetes</taxon>
        <taxon>Russulales</taxon>
        <taxon>Bondarzewiaceae</taxon>
        <taxon>Heterobasidion</taxon>
        <taxon>Heterobasidion annosum species complex</taxon>
    </lineage>
</organism>
<dbReference type="PANTHER" id="PTHR35711">
    <property type="entry name" value="EXPRESSED PROTEIN"/>
    <property type="match status" value="1"/>
</dbReference>
<feature type="compositionally biased region" description="Basic residues" evidence="1">
    <location>
        <begin position="1320"/>
        <end position="1338"/>
    </location>
</feature>
<gene>
    <name evidence="2" type="ORF">HETIRDRAFT_120530</name>
</gene>
<dbReference type="PANTHER" id="PTHR35711:SF1">
    <property type="entry name" value="ECTODERMAL, ISOFORM F"/>
    <property type="match status" value="1"/>
</dbReference>
<feature type="compositionally biased region" description="Acidic residues" evidence="1">
    <location>
        <begin position="129"/>
        <end position="142"/>
    </location>
</feature>
<feature type="compositionally biased region" description="Acidic residues" evidence="1">
    <location>
        <begin position="1189"/>
        <end position="1221"/>
    </location>
</feature>
<feature type="compositionally biased region" description="Low complexity" evidence="1">
    <location>
        <begin position="1496"/>
        <end position="1513"/>
    </location>
</feature>
<dbReference type="InParanoid" id="W4JMZ0"/>
<dbReference type="RefSeq" id="XP_009553362.1">
    <property type="nucleotide sequence ID" value="XM_009555067.1"/>
</dbReference>
<dbReference type="Proteomes" id="UP000030671">
    <property type="component" value="Unassembled WGS sequence"/>
</dbReference>
<feature type="compositionally biased region" description="Polar residues" evidence="1">
    <location>
        <begin position="1474"/>
        <end position="1495"/>
    </location>
</feature>
<protein>
    <submittedName>
        <fullName evidence="2">Uncharacterized protein</fullName>
    </submittedName>
</protein>